<evidence type="ECO:0000259" key="1">
    <source>
        <dbReference type="PROSITE" id="PS50830"/>
    </source>
</evidence>
<dbReference type="Gene3D" id="2.40.50.90">
    <property type="match status" value="1"/>
</dbReference>
<dbReference type="InterPro" id="IPR035437">
    <property type="entry name" value="SNase_OB-fold_sf"/>
</dbReference>
<keyword evidence="2" id="KW-0255">Endonuclease</keyword>
<organism evidence="2 3">
    <name type="scientific">Ancylobacter aquaticus</name>
    <dbReference type="NCBI Taxonomy" id="100"/>
    <lineage>
        <taxon>Bacteria</taxon>
        <taxon>Pseudomonadati</taxon>
        <taxon>Pseudomonadota</taxon>
        <taxon>Alphaproteobacteria</taxon>
        <taxon>Hyphomicrobiales</taxon>
        <taxon>Xanthobacteraceae</taxon>
        <taxon>Ancylobacter</taxon>
    </lineage>
</organism>
<dbReference type="RefSeq" id="WP_131833506.1">
    <property type="nucleotide sequence ID" value="NZ_SMFY01000001.1"/>
</dbReference>
<feature type="domain" description="TNase-like" evidence="1">
    <location>
        <begin position="69"/>
        <end position="184"/>
    </location>
</feature>
<dbReference type="OrthoDB" id="9805504at2"/>
<dbReference type="PROSITE" id="PS50830">
    <property type="entry name" value="TNASE_3"/>
    <property type="match status" value="1"/>
</dbReference>
<evidence type="ECO:0000313" key="2">
    <source>
        <dbReference type="EMBL" id="TCK30137.1"/>
    </source>
</evidence>
<dbReference type="SUPFAM" id="SSF50199">
    <property type="entry name" value="Staphylococcal nuclease"/>
    <property type="match status" value="1"/>
</dbReference>
<sequence>MSGDTTAEMVPMCGRIIEVGNRSVIAKMRAWSRDCRRGTRVAFVVVATTGVHVFGAPAIAATFVGQATVIDGDTLDIHGQRIRLHGVDAPESRQLCERANGIEYRCGQVAALALADWIARAAVSCRQSNVDRWKRAIAVCTVRGEDMGAWLVTSGHALAFRRYSLDYVADEDVARTAAGGIWQGPLRTALGLAEGRALEPCRAVTKSPTITAVPSPAGMACDRSSYL</sequence>
<accession>A0A4R1I4C1</accession>
<gene>
    <name evidence="2" type="ORF">EV667_0224</name>
</gene>
<reference evidence="2 3" key="1">
    <citation type="submission" date="2019-03" db="EMBL/GenBank/DDBJ databases">
        <title>Genomic Encyclopedia of Type Strains, Phase IV (KMG-IV): sequencing the most valuable type-strain genomes for metagenomic binning, comparative biology and taxonomic classification.</title>
        <authorList>
            <person name="Goeker M."/>
        </authorList>
    </citation>
    <scope>NUCLEOTIDE SEQUENCE [LARGE SCALE GENOMIC DNA]</scope>
    <source>
        <strain evidence="2 3">DSM 101</strain>
    </source>
</reference>
<evidence type="ECO:0000313" key="3">
    <source>
        <dbReference type="Proteomes" id="UP000295030"/>
    </source>
</evidence>
<dbReference type="AlphaFoldDB" id="A0A4R1I4C1"/>
<name>A0A4R1I4C1_ANCAQ</name>
<dbReference type="EMBL" id="SMFY01000001">
    <property type="protein sequence ID" value="TCK30137.1"/>
    <property type="molecule type" value="Genomic_DNA"/>
</dbReference>
<comment type="caution">
    <text evidence="2">The sequence shown here is derived from an EMBL/GenBank/DDBJ whole genome shotgun (WGS) entry which is preliminary data.</text>
</comment>
<dbReference type="GO" id="GO:0004519">
    <property type="term" value="F:endonuclease activity"/>
    <property type="evidence" value="ECO:0007669"/>
    <property type="project" value="UniProtKB-KW"/>
</dbReference>
<proteinExistence type="predicted"/>
<protein>
    <submittedName>
        <fullName evidence="2">Endonuclease YncB(Thermonuclease family)</fullName>
    </submittedName>
</protein>
<keyword evidence="3" id="KW-1185">Reference proteome</keyword>
<keyword evidence="2" id="KW-0378">Hydrolase</keyword>
<keyword evidence="2" id="KW-0540">Nuclease</keyword>
<dbReference type="InterPro" id="IPR016071">
    <property type="entry name" value="Staphylococal_nuclease_OB-fold"/>
</dbReference>
<dbReference type="Pfam" id="PF00565">
    <property type="entry name" value="SNase"/>
    <property type="match status" value="1"/>
</dbReference>
<dbReference type="Proteomes" id="UP000295030">
    <property type="component" value="Unassembled WGS sequence"/>
</dbReference>
<dbReference type="SMART" id="SM00318">
    <property type="entry name" value="SNc"/>
    <property type="match status" value="1"/>
</dbReference>